<protein>
    <submittedName>
        <fullName evidence="1">Uncharacterized protein</fullName>
    </submittedName>
</protein>
<evidence type="ECO:0000313" key="2">
    <source>
        <dbReference type="Proteomes" id="UP001139028"/>
    </source>
</evidence>
<gene>
    <name evidence="1" type="ORF">MO867_04270</name>
</gene>
<comment type="caution">
    <text evidence="1">The sequence shown here is derived from an EMBL/GenBank/DDBJ whole genome shotgun (WGS) entry which is preliminary data.</text>
</comment>
<accession>A0A9X2EL31</accession>
<keyword evidence="2" id="KW-1185">Reference proteome</keyword>
<dbReference type="AlphaFoldDB" id="A0A9X2EL31"/>
<evidence type="ECO:0000313" key="1">
    <source>
        <dbReference type="EMBL" id="MCO1333550.1"/>
    </source>
</evidence>
<dbReference type="Proteomes" id="UP001139028">
    <property type="component" value="Unassembled WGS sequence"/>
</dbReference>
<proteinExistence type="predicted"/>
<dbReference type="EMBL" id="JALBWM010000010">
    <property type="protein sequence ID" value="MCO1333550.1"/>
    <property type="molecule type" value="Genomic_DNA"/>
</dbReference>
<organism evidence="1 2">
    <name type="scientific">Microbulbifer okhotskensis</name>
    <dbReference type="NCBI Taxonomy" id="2926617"/>
    <lineage>
        <taxon>Bacteria</taxon>
        <taxon>Pseudomonadati</taxon>
        <taxon>Pseudomonadota</taxon>
        <taxon>Gammaproteobacteria</taxon>
        <taxon>Cellvibrionales</taxon>
        <taxon>Microbulbiferaceae</taxon>
        <taxon>Microbulbifer</taxon>
    </lineage>
</organism>
<reference evidence="1" key="1">
    <citation type="journal article" date="2022" name="Arch. Microbiol.">
        <title>Microbulbifer okhotskensis sp. nov., isolated from a deep bottom sediment of the Okhotsk Sea.</title>
        <authorList>
            <person name="Romanenko L."/>
            <person name="Kurilenko V."/>
            <person name="Otstavnykh N."/>
            <person name="Velansky P."/>
            <person name="Isaeva M."/>
            <person name="Mikhailov V."/>
        </authorList>
    </citation>
    <scope>NUCLEOTIDE SEQUENCE</scope>
    <source>
        <strain evidence="1">OS29</strain>
    </source>
</reference>
<dbReference type="RefSeq" id="WP_252464929.1">
    <property type="nucleotide sequence ID" value="NZ_JALBWM010000010.1"/>
</dbReference>
<name>A0A9X2EL31_9GAMM</name>
<sequence length="107" mass="12555">MLKFKESESDAKSLALHYAKEMNDELLEEFINSKVQINSNEMAVSLTESFWEMTDLAIKDNEEQKIIEGITDIEFWMHKLFNKFSGYMLINGFEEVWESTSSKMRAN</sequence>